<keyword evidence="5" id="KW-0862">Zinc</keyword>
<comment type="caution">
    <text evidence="11">The sequence shown here is derived from an EMBL/GenBank/DDBJ whole genome shotgun (WGS) entry which is preliminary data.</text>
</comment>
<evidence type="ECO:0000256" key="2">
    <source>
        <dbReference type="ARBA" id="ARBA00022692"/>
    </source>
</evidence>
<dbReference type="GO" id="GO:0016020">
    <property type="term" value="C:membrane"/>
    <property type="evidence" value="ECO:0007669"/>
    <property type="project" value="UniProtKB-SubCell"/>
</dbReference>
<dbReference type="AlphaFoldDB" id="A0AAV7GP77"/>
<evidence type="ECO:0000256" key="8">
    <source>
        <dbReference type="PROSITE-ProRule" id="PRU00175"/>
    </source>
</evidence>
<evidence type="ECO:0000256" key="5">
    <source>
        <dbReference type="ARBA" id="ARBA00022833"/>
    </source>
</evidence>
<dbReference type="CDD" id="cd16454">
    <property type="entry name" value="RING-H2_PA-TM-RING"/>
    <property type="match status" value="1"/>
</dbReference>
<reference evidence="11 12" key="1">
    <citation type="journal article" date="2021" name="Hortic Res">
        <title>Chromosome-scale assembly of the Dendrobium chrysotoxum genome enhances the understanding of orchid evolution.</title>
        <authorList>
            <person name="Zhang Y."/>
            <person name="Zhang G.Q."/>
            <person name="Zhang D."/>
            <person name="Liu X.D."/>
            <person name="Xu X.Y."/>
            <person name="Sun W.H."/>
            <person name="Yu X."/>
            <person name="Zhu X."/>
            <person name="Wang Z.W."/>
            <person name="Zhao X."/>
            <person name="Zhong W.Y."/>
            <person name="Chen H."/>
            <person name="Yin W.L."/>
            <person name="Huang T."/>
            <person name="Niu S.C."/>
            <person name="Liu Z.J."/>
        </authorList>
    </citation>
    <scope>NUCLEOTIDE SEQUENCE [LARGE SCALE GENOMIC DNA]</scope>
    <source>
        <strain evidence="11">Lindl</strain>
    </source>
</reference>
<keyword evidence="12" id="KW-1185">Reference proteome</keyword>
<keyword evidence="4 8" id="KW-0863">Zinc-finger</keyword>
<evidence type="ECO:0000256" key="9">
    <source>
        <dbReference type="SAM" id="Phobius"/>
    </source>
</evidence>
<organism evidence="11 12">
    <name type="scientific">Dendrobium chrysotoxum</name>
    <name type="common">Orchid</name>
    <dbReference type="NCBI Taxonomy" id="161865"/>
    <lineage>
        <taxon>Eukaryota</taxon>
        <taxon>Viridiplantae</taxon>
        <taxon>Streptophyta</taxon>
        <taxon>Embryophyta</taxon>
        <taxon>Tracheophyta</taxon>
        <taxon>Spermatophyta</taxon>
        <taxon>Magnoliopsida</taxon>
        <taxon>Liliopsida</taxon>
        <taxon>Asparagales</taxon>
        <taxon>Orchidaceae</taxon>
        <taxon>Epidendroideae</taxon>
        <taxon>Malaxideae</taxon>
        <taxon>Dendrobiinae</taxon>
        <taxon>Dendrobium</taxon>
    </lineage>
</organism>
<feature type="domain" description="RING-type" evidence="10">
    <location>
        <begin position="114"/>
        <end position="156"/>
    </location>
</feature>
<dbReference type="GO" id="GO:0008270">
    <property type="term" value="F:zinc ion binding"/>
    <property type="evidence" value="ECO:0007669"/>
    <property type="project" value="UniProtKB-KW"/>
</dbReference>
<dbReference type="SMART" id="SM00184">
    <property type="entry name" value="RING"/>
    <property type="match status" value="1"/>
</dbReference>
<keyword evidence="6 9" id="KW-1133">Transmembrane helix</keyword>
<dbReference type="Proteomes" id="UP000775213">
    <property type="component" value="Unassembled WGS sequence"/>
</dbReference>
<sequence>MPNEEEFNESMSLHNRRHATPAVLAPAAKPKGGARLLSILLRFIVMHIVLSFFFLFAGIAVFILILLCIAGKVLRHRRRRRFFQQPDIERRGLSREELRRLPCFRSSELVSDDCVVCLEGLREGDWCRVLPGCKHLFHRICVDRWLERSKVCPICRGGVAAGRCRDCAGRYFGSFVAVRLRSFDDFPFLSSRKL</sequence>
<proteinExistence type="predicted"/>
<evidence type="ECO:0000256" key="4">
    <source>
        <dbReference type="ARBA" id="ARBA00022771"/>
    </source>
</evidence>
<dbReference type="PROSITE" id="PS50089">
    <property type="entry name" value="ZF_RING_2"/>
    <property type="match status" value="1"/>
</dbReference>
<dbReference type="Pfam" id="PF13639">
    <property type="entry name" value="zf-RING_2"/>
    <property type="match status" value="1"/>
</dbReference>
<dbReference type="PANTHER" id="PTHR46539:SF9">
    <property type="entry name" value="RING-H2 FINGER PROTEIN ATL56"/>
    <property type="match status" value="1"/>
</dbReference>
<protein>
    <recommendedName>
        <fullName evidence="10">RING-type domain-containing protein</fullName>
    </recommendedName>
</protein>
<evidence type="ECO:0000259" key="10">
    <source>
        <dbReference type="PROSITE" id="PS50089"/>
    </source>
</evidence>
<accession>A0AAV7GP77</accession>
<evidence type="ECO:0000256" key="1">
    <source>
        <dbReference type="ARBA" id="ARBA00004370"/>
    </source>
</evidence>
<comment type="subcellular location">
    <subcellularLocation>
        <location evidence="1">Membrane</location>
    </subcellularLocation>
</comment>
<dbReference type="InterPro" id="IPR001841">
    <property type="entry name" value="Znf_RING"/>
</dbReference>
<keyword evidence="7 9" id="KW-0472">Membrane</keyword>
<gene>
    <name evidence="11" type="ORF">IEQ34_008006</name>
</gene>
<evidence type="ECO:0000313" key="12">
    <source>
        <dbReference type="Proteomes" id="UP000775213"/>
    </source>
</evidence>
<dbReference type="EMBL" id="JAGFBR010000008">
    <property type="protein sequence ID" value="KAH0463424.1"/>
    <property type="molecule type" value="Genomic_DNA"/>
</dbReference>
<keyword evidence="3" id="KW-0479">Metal-binding</keyword>
<feature type="transmembrane region" description="Helical" evidence="9">
    <location>
        <begin position="44"/>
        <end position="71"/>
    </location>
</feature>
<keyword evidence="2 9" id="KW-0812">Transmembrane</keyword>
<evidence type="ECO:0000256" key="7">
    <source>
        <dbReference type="ARBA" id="ARBA00023136"/>
    </source>
</evidence>
<dbReference type="PANTHER" id="PTHR46539">
    <property type="entry name" value="E3 UBIQUITIN-PROTEIN LIGASE ATL42"/>
    <property type="match status" value="1"/>
</dbReference>
<dbReference type="Gene3D" id="3.30.40.10">
    <property type="entry name" value="Zinc/RING finger domain, C3HC4 (zinc finger)"/>
    <property type="match status" value="1"/>
</dbReference>
<dbReference type="InterPro" id="IPR013083">
    <property type="entry name" value="Znf_RING/FYVE/PHD"/>
</dbReference>
<evidence type="ECO:0000313" key="11">
    <source>
        <dbReference type="EMBL" id="KAH0463424.1"/>
    </source>
</evidence>
<dbReference type="SUPFAM" id="SSF57850">
    <property type="entry name" value="RING/U-box"/>
    <property type="match status" value="1"/>
</dbReference>
<evidence type="ECO:0000256" key="6">
    <source>
        <dbReference type="ARBA" id="ARBA00022989"/>
    </source>
</evidence>
<name>A0AAV7GP77_DENCH</name>
<evidence type="ECO:0000256" key="3">
    <source>
        <dbReference type="ARBA" id="ARBA00022723"/>
    </source>
</evidence>